<gene>
    <name evidence="2" type="ORF">EKG37_21625</name>
</gene>
<protein>
    <submittedName>
        <fullName evidence="2">GIY-YIG nuclease family protein</fullName>
    </submittedName>
</protein>
<evidence type="ECO:0000259" key="1">
    <source>
        <dbReference type="PROSITE" id="PS50164"/>
    </source>
</evidence>
<sequence length="170" mass="19854">MKNIRVKLIQIDWDGPYRLDELNHLTDESYDYGIYQIYGKHIVYGKDVLLYIGKADQQTIGKRVSQENWWNTNDSNHLKIYAGRIAGESTPEEATWSKEIDLAEKLLINVHKPAYNSKSLTSIPEAELQNIHILNWGDHRDLLPEISGLRWTSKLDNVEYNIYKYNAFVE</sequence>
<evidence type="ECO:0000313" key="2">
    <source>
        <dbReference type="EMBL" id="RTR26273.1"/>
    </source>
</evidence>
<proteinExistence type="predicted"/>
<dbReference type="AlphaFoldDB" id="A0A3S0KAE2"/>
<dbReference type="RefSeq" id="WP_126410840.1">
    <property type="nucleotide sequence ID" value="NZ_RXNT01000025.1"/>
</dbReference>
<evidence type="ECO:0000313" key="3">
    <source>
        <dbReference type="Proteomes" id="UP000271374"/>
    </source>
</evidence>
<dbReference type="EMBL" id="RXNT01000025">
    <property type="protein sequence ID" value="RTR26273.1"/>
    <property type="molecule type" value="Genomic_DNA"/>
</dbReference>
<feature type="domain" description="GIY-YIG" evidence="1">
    <location>
        <begin position="30"/>
        <end position="117"/>
    </location>
</feature>
<accession>A0A3S0KAE2</accession>
<dbReference type="OrthoDB" id="1494734at2"/>
<dbReference type="PROSITE" id="PS50164">
    <property type="entry name" value="GIY_YIG"/>
    <property type="match status" value="1"/>
</dbReference>
<reference evidence="2 3" key="1">
    <citation type="submission" date="2018-12" db="EMBL/GenBank/DDBJ databases">
        <title>Bacillus yapensis draft genome sequence.</title>
        <authorList>
            <person name="Yu L."/>
            <person name="Xu X."/>
            <person name="Tang X."/>
        </authorList>
    </citation>
    <scope>NUCLEOTIDE SEQUENCE [LARGE SCALE GENOMIC DNA]</scope>
    <source>
        <strain evidence="2 3">XXST-01</strain>
    </source>
</reference>
<dbReference type="InterPro" id="IPR000305">
    <property type="entry name" value="GIY-YIG_endonuc"/>
</dbReference>
<name>A0A3S0KAE2_9BACI</name>
<keyword evidence="3" id="KW-1185">Reference proteome</keyword>
<dbReference type="Proteomes" id="UP000271374">
    <property type="component" value="Unassembled WGS sequence"/>
</dbReference>
<comment type="caution">
    <text evidence="2">The sequence shown here is derived from an EMBL/GenBank/DDBJ whole genome shotgun (WGS) entry which is preliminary data.</text>
</comment>
<organism evidence="2 3">
    <name type="scientific">Bacillus yapensis</name>
    <dbReference type="NCBI Taxonomy" id="2492960"/>
    <lineage>
        <taxon>Bacteria</taxon>
        <taxon>Bacillati</taxon>
        <taxon>Bacillota</taxon>
        <taxon>Bacilli</taxon>
        <taxon>Bacillales</taxon>
        <taxon>Bacillaceae</taxon>
        <taxon>Bacillus</taxon>
    </lineage>
</organism>